<evidence type="ECO:0000256" key="2">
    <source>
        <dbReference type="ARBA" id="ARBA00004370"/>
    </source>
</evidence>
<evidence type="ECO:0000313" key="12">
    <source>
        <dbReference type="EMBL" id="GFP77756.1"/>
    </source>
</evidence>
<evidence type="ECO:0000256" key="6">
    <source>
        <dbReference type="ARBA" id="ARBA00022777"/>
    </source>
</evidence>
<dbReference type="SMART" id="SM00304">
    <property type="entry name" value="HAMP"/>
    <property type="match status" value="1"/>
</dbReference>
<dbReference type="CDD" id="cd06225">
    <property type="entry name" value="HAMP"/>
    <property type="match status" value="1"/>
</dbReference>
<feature type="domain" description="HAMP" evidence="11">
    <location>
        <begin position="227"/>
        <end position="280"/>
    </location>
</feature>
<keyword evidence="7" id="KW-0902">Two-component regulatory system</keyword>
<dbReference type="SUPFAM" id="SSF158472">
    <property type="entry name" value="HAMP domain-like"/>
    <property type="match status" value="1"/>
</dbReference>
<dbReference type="Proteomes" id="UP000580568">
    <property type="component" value="Unassembled WGS sequence"/>
</dbReference>
<dbReference type="SUPFAM" id="SSF47384">
    <property type="entry name" value="Homodimeric domain of signal transducing histidine kinase"/>
    <property type="match status" value="1"/>
</dbReference>
<gene>
    <name evidence="12" type="ORF">bsdtw1_03927</name>
</gene>
<feature type="transmembrane region" description="Helical" evidence="9">
    <location>
        <begin position="21"/>
        <end position="40"/>
    </location>
</feature>
<feature type="domain" description="Histidine kinase" evidence="10">
    <location>
        <begin position="295"/>
        <end position="514"/>
    </location>
</feature>
<dbReference type="PRINTS" id="PR00344">
    <property type="entry name" value="BCTRLSENSOR"/>
</dbReference>
<dbReference type="PANTHER" id="PTHR45453">
    <property type="entry name" value="PHOSPHATE REGULON SENSOR PROTEIN PHOR"/>
    <property type="match status" value="1"/>
</dbReference>
<dbReference type="GO" id="GO:0016036">
    <property type="term" value="P:cellular response to phosphate starvation"/>
    <property type="evidence" value="ECO:0007669"/>
    <property type="project" value="TreeGrafter"/>
</dbReference>
<organism evidence="12 13">
    <name type="scientific">Clostridium fungisolvens</name>
    <dbReference type="NCBI Taxonomy" id="1604897"/>
    <lineage>
        <taxon>Bacteria</taxon>
        <taxon>Bacillati</taxon>
        <taxon>Bacillota</taxon>
        <taxon>Clostridia</taxon>
        <taxon>Eubacteriales</taxon>
        <taxon>Clostridiaceae</taxon>
        <taxon>Clostridium</taxon>
    </lineage>
</organism>
<evidence type="ECO:0000259" key="10">
    <source>
        <dbReference type="PROSITE" id="PS50109"/>
    </source>
</evidence>
<evidence type="ECO:0000256" key="7">
    <source>
        <dbReference type="ARBA" id="ARBA00023012"/>
    </source>
</evidence>
<dbReference type="Pfam" id="PF00672">
    <property type="entry name" value="HAMP"/>
    <property type="match status" value="1"/>
</dbReference>
<dbReference type="FunFam" id="1.10.287.130:FF:000001">
    <property type="entry name" value="Two-component sensor histidine kinase"/>
    <property type="match status" value="1"/>
</dbReference>
<dbReference type="RefSeq" id="WP_183279115.1">
    <property type="nucleotide sequence ID" value="NZ_BLZR01000001.1"/>
</dbReference>
<evidence type="ECO:0000256" key="9">
    <source>
        <dbReference type="SAM" id="Phobius"/>
    </source>
</evidence>
<dbReference type="PANTHER" id="PTHR45453:SF1">
    <property type="entry name" value="PHOSPHATE REGULON SENSOR PROTEIN PHOR"/>
    <property type="match status" value="1"/>
</dbReference>
<dbReference type="GO" id="GO:0000155">
    <property type="term" value="F:phosphorelay sensor kinase activity"/>
    <property type="evidence" value="ECO:0007669"/>
    <property type="project" value="InterPro"/>
</dbReference>
<dbReference type="InterPro" id="IPR036890">
    <property type="entry name" value="HATPase_C_sf"/>
</dbReference>
<comment type="subcellular location">
    <subcellularLocation>
        <location evidence="2">Membrane</location>
    </subcellularLocation>
</comment>
<keyword evidence="13" id="KW-1185">Reference proteome</keyword>
<sequence>MKLFKRTKKSRGIQWQVFSRFFMILIVLLFIMGLTQYFSMRDYLCKSKELVLQAKFHNIDFKVLGNIDKVDANNIELNNIVDNLVDRITSAVIIDKGGNADYKVVKQESEPQVNKGNEYVDNKVEEKLKEKLAPVVPPTYDKSEYIKLLNEPGNLEKDYKIYKSGDDTLQLVVWRKIGDMNSPTGLIQLSTPINDVGEILDKQMYIYLGGAIFMLMLGGAIGGTVFKQTLNPLKNMTNTVEQIDIKELHTRIPEDNGLLEIDKLSHSFNNMLERIETSFEKEQYIKEKMRRFVSDASHELRTPLTSIHGFVEILLRGAAKNEQQLNLALNSILLESDRLTKLVNDLLVLSKLDQNIKTEMNEEDLKEVVEEIAPQLKILCENRELVLDLNENIKVDINKNQIKQVIYNLTQNAVLHTDKKKGKINISTRLDTVNDEVLAVLSVSDNGTGITKEHINKIYDRFFRSDTHRSREHGGYGLGLSIVKGIIDSHNGKIEVESELGKGSKFTVYLKLNEVYL</sequence>
<dbReference type="Pfam" id="PF00512">
    <property type="entry name" value="HisKA"/>
    <property type="match status" value="1"/>
</dbReference>
<dbReference type="EC" id="2.7.13.3" evidence="3"/>
<dbReference type="EMBL" id="BLZR01000001">
    <property type="protein sequence ID" value="GFP77756.1"/>
    <property type="molecule type" value="Genomic_DNA"/>
</dbReference>
<evidence type="ECO:0000256" key="1">
    <source>
        <dbReference type="ARBA" id="ARBA00000085"/>
    </source>
</evidence>
<dbReference type="GO" id="GO:0005886">
    <property type="term" value="C:plasma membrane"/>
    <property type="evidence" value="ECO:0007669"/>
    <property type="project" value="TreeGrafter"/>
</dbReference>
<keyword evidence="4" id="KW-0597">Phosphoprotein</keyword>
<evidence type="ECO:0000256" key="5">
    <source>
        <dbReference type="ARBA" id="ARBA00022679"/>
    </source>
</evidence>
<dbReference type="InterPro" id="IPR050351">
    <property type="entry name" value="BphY/WalK/GraS-like"/>
</dbReference>
<evidence type="ECO:0000256" key="3">
    <source>
        <dbReference type="ARBA" id="ARBA00012438"/>
    </source>
</evidence>
<evidence type="ECO:0000259" key="11">
    <source>
        <dbReference type="PROSITE" id="PS50885"/>
    </source>
</evidence>
<dbReference type="Gene3D" id="6.10.340.10">
    <property type="match status" value="1"/>
</dbReference>
<evidence type="ECO:0000256" key="8">
    <source>
        <dbReference type="ARBA" id="ARBA00023136"/>
    </source>
</evidence>
<dbReference type="GO" id="GO:0004721">
    <property type="term" value="F:phosphoprotein phosphatase activity"/>
    <property type="evidence" value="ECO:0007669"/>
    <property type="project" value="TreeGrafter"/>
</dbReference>
<dbReference type="PROSITE" id="PS50109">
    <property type="entry name" value="HIS_KIN"/>
    <property type="match status" value="1"/>
</dbReference>
<keyword evidence="5" id="KW-0808">Transferase</keyword>
<evidence type="ECO:0000313" key="13">
    <source>
        <dbReference type="Proteomes" id="UP000580568"/>
    </source>
</evidence>
<keyword evidence="8 9" id="KW-0472">Membrane</keyword>
<dbReference type="InterPro" id="IPR004358">
    <property type="entry name" value="Sig_transdc_His_kin-like_C"/>
</dbReference>
<dbReference type="InterPro" id="IPR003594">
    <property type="entry name" value="HATPase_dom"/>
</dbReference>
<dbReference type="FunFam" id="3.30.565.10:FF:000006">
    <property type="entry name" value="Sensor histidine kinase WalK"/>
    <property type="match status" value="1"/>
</dbReference>
<dbReference type="Gene3D" id="1.10.287.130">
    <property type="match status" value="1"/>
</dbReference>
<dbReference type="CDD" id="cd00082">
    <property type="entry name" value="HisKA"/>
    <property type="match status" value="1"/>
</dbReference>
<dbReference type="AlphaFoldDB" id="A0A6V8SLW1"/>
<dbReference type="Pfam" id="PF02518">
    <property type="entry name" value="HATPase_c"/>
    <property type="match status" value="1"/>
</dbReference>
<keyword evidence="6 12" id="KW-0418">Kinase</keyword>
<dbReference type="InterPro" id="IPR036097">
    <property type="entry name" value="HisK_dim/P_sf"/>
</dbReference>
<dbReference type="SMART" id="SM00388">
    <property type="entry name" value="HisKA"/>
    <property type="match status" value="1"/>
</dbReference>
<dbReference type="InterPro" id="IPR003660">
    <property type="entry name" value="HAMP_dom"/>
</dbReference>
<evidence type="ECO:0000256" key="4">
    <source>
        <dbReference type="ARBA" id="ARBA00022553"/>
    </source>
</evidence>
<keyword evidence="9" id="KW-1133">Transmembrane helix</keyword>
<dbReference type="PROSITE" id="PS50885">
    <property type="entry name" value="HAMP"/>
    <property type="match status" value="1"/>
</dbReference>
<feature type="transmembrane region" description="Helical" evidence="9">
    <location>
        <begin position="204"/>
        <end position="226"/>
    </location>
</feature>
<reference evidence="12 13" key="1">
    <citation type="submission" date="2020-07" db="EMBL/GenBank/DDBJ databases">
        <title>A new beta-1,3-glucan-decomposing anaerobic bacterium isolated from anoxic soil subjected to biological soil disinfestation.</title>
        <authorList>
            <person name="Ueki A."/>
            <person name="Tonouchi A."/>
        </authorList>
    </citation>
    <scope>NUCLEOTIDE SEQUENCE [LARGE SCALE GENOMIC DNA]</scope>
    <source>
        <strain evidence="12 13">TW1</strain>
    </source>
</reference>
<comment type="catalytic activity">
    <reaction evidence="1">
        <text>ATP + protein L-histidine = ADP + protein N-phospho-L-histidine.</text>
        <dbReference type="EC" id="2.7.13.3"/>
    </reaction>
</comment>
<accession>A0A6V8SLW1</accession>
<name>A0A6V8SLW1_9CLOT</name>
<proteinExistence type="predicted"/>
<protein>
    <recommendedName>
        <fullName evidence="3">histidine kinase</fullName>
        <ecNumber evidence="3">2.7.13.3</ecNumber>
    </recommendedName>
</protein>
<keyword evidence="9" id="KW-0812">Transmembrane</keyword>
<dbReference type="Gene3D" id="3.30.565.10">
    <property type="entry name" value="Histidine kinase-like ATPase, C-terminal domain"/>
    <property type="match status" value="1"/>
</dbReference>
<dbReference type="InterPro" id="IPR003661">
    <property type="entry name" value="HisK_dim/P_dom"/>
</dbReference>
<dbReference type="SMART" id="SM00387">
    <property type="entry name" value="HATPase_c"/>
    <property type="match status" value="1"/>
</dbReference>
<dbReference type="InterPro" id="IPR005467">
    <property type="entry name" value="His_kinase_dom"/>
</dbReference>
<dbReference type="SUPFAM" id="SSF55874">
    <property type="entry name" value="ATPase domain of HSP90 chaperone/DNA topoisomerase II/histidine kinase"/>
    <property type="match status" value="1"/>
</dbReference>
<comment type="caution">
    <text evidence="12">The sequence shown here is derived from an EMBL/GenBank/DDBJ whole genome shotgun (WGS) entry which is preliminary data.</text>
</comment>